<dbReference type="EMBL" id="LXQA010326304">
    <property type="protein sequence ID" value="MCI44117.1"/>
    <property type="molecule type" value="Genomic_DNA"/>
</dbReference>
<feature type="non-terminal residue" evidence="1">
    <location>
        <position position="88"/>
    </location>
</feature>
<keyword evidence="2" id="KW-1185">Reference proteome</keyword>
<reference evidence="1 2" key="1">
    <citation type="journal article" date="2018" name="Front. Plant Sci.">
        <title>Red Clover (Trifolium pratense) and Zigzag Clover (T. medium) - A Picture of Genomic Similarities and Differences.</title>
        <authorList>
            <person name="Dluhosova J."/>
            <person name="Istvanek J."/>
            <person name="Nedelnik J."/>
            <person name="Repkova J."/>
        </authorList>
    </citation>
    <scope>NUCLEOTIDE SEQUENCE [LARGE SCALE GENOMIC DNA]</scope>
    <source>
        <strain evidence="2">cv. 10/8</strain>
        <tissue evidence="1">Leaf</tissue>
    </source>
</reference>
<organism evidence="1 2">
    <name type="scientific">Trifolium medium</name>
    <dbReference type="NCBI Taxonomy" id="97028"/>
    <lineage>
        <taxon>Eukaryota</taxon>
        <taxon>Viridiplantae</taxon>
        <taxon>Streptophyta</taxon>
        <taxon>Embryophyta</taxon>
        <taxon>Tracheophyta</taxon>
        <taxon>Spermatophyta</taxon>
        <taxon>Magnoliopsida</taxon>
        <taxon>eudicotyledons</taxon>
        <taxon>Gunneridae</taxon>
        <taxon>Pentapetalae</taxon>
        <taxon>rosids</taxon>
        <taxon>fabids</taxon>
        <taxon>Fabales</taxon>
        <taxon>Fabaceae</taxon>
        <taxon>Papilionoideae</taxon>
        <taxon>50 kb inversion clade</taxon>
        <taxon>NPAAA clade</taxon>
        <taxon>Hologalegina</taxon>
        <taxon>IRL clade</taxon>
        <taxon>Trifolieae</taxon>
        <taxon>Trifolium</taxon>
    </lineage>
</organism>
<sequence length="88" mass="9775">MQSGCFLCVSVMATARTTFFSSDDVVVLKKYFSKLEHERWSAPGTHLLVVYTVDFSLATIAKLTNFFSTRDIESTVGKVKLPSSTMSL</sequence>
<evidence type="ECO:0000313" key="2">
    <source>
        <dbReference type="Proteomes" id="UP000265520"/>
    </source>
</evidence>
<comment type="caution">
    <text evidence="1">The sequence shown here is derived from an EMBL/GenBank/DDBJ whole genome shotgun (WGS) entry which is preliminary data.</text>
</comment>
<proteinExistence type="predicted"/>
<dbReference type="Proteomes" id="UP000265520">
    <property type="component" value="Unassembled WGS sequence"/>
</dbReference>
<dbReference type="AlphaFoldDB" id="A0A392S6U8"/>
<name>A0A392S6U8_9FABA</name>
<accession>A0A392S6U8</accession>
<protein>
    <submittedName>
        <fullName evidence="1">Uncharacterized protein</fullName>
    </submittedName>
</protein>
<evidence type="ECO:0000313" key="1">
    <source>
        <dbReference type="EMBL" id="MCI44117.1"/>
    </source>
</evidence>